<comment type="caution">
    <text evidence="2">The sequence shown here is derived from an EMBL/GenBank/DDBJ whole genome shotgun (WGS) entry which is preliminary data.</text>
</comment>
<dbReference type="AlphaFoldDB" id="A0A4R1NH89"/>
<proteinExistence type="predicted"/>
<feature type="transmembrane region" description="Helical" evidence="1">
    <location>
        <begin position="20"/>
        <end position="39"/>
    </location>
</feature>
<keyword evidence="3" id="KW-1185">Reference proteome</keyword>
<keyword evidence="1" id="KW-0812">Transmembrane</keyword>
<evidence type="ECO:0000313" key="2">
    <source>
        <dbReference type="EMBL" id="TCL06883.1"/>
    </source>
</evidence>
<dbReference type="EMBL" id="SJOI01000001">
    <property type="protein sequence ID" value="TCL06883.1"/>
    <property type="molecule type" value="Genomic_DNA"/>
</dbReference>
<reference evidence="2 3" key="1">
    <citation type="submission" date="2019-02" db="EMBL/GenBank/DDBJ databases">
        <title>Investigation of anaerobic lignin degradation for improved lignocellulosic biofuels.</title>
        <authorList>
            <person name="Deangelis K."/>
        </authorList>
    </citation>
    <scope>NUCLEOTIDE SEQUENCE [LARGE SCALE GENOMIC DNA]</scope>
    <source>
        <strain evidence="2 3">159R</strain>
    </source>
</reference>
<keyword evidence="1" id="KW-0472">Membrane</keyword>
<name>A0A4R1NH89_9GAMM</name>
<protein>
    <submittedName>
        <fullName evidence="2">Uncharacterized protein</fullName>
    </submittedName>
</protein>
<dbReference type="SUPFAM" id="SSF58064">
    <property type="entry name" value="Influenza hemagglutinin (stalk)"/>
    <property type="match status" value="1"/>
</dbReference>
<accession>A0A4R1NH89</accession>
<evidence type="ECO:0000313" key="3">
    <source>
        <dbReference type="Proteomes" id="UP000294555"/>
    </source>
</evidence>
<gene>
    <name evidence="2" type="ORF">EZJ58_5180</name>
</gene>
<keyword evidence="1" id="KW-1133">Transmembrane helix</keyword>
<evidence type="ECO:0000256" key="1">
    <source>
        <dbReference type="SAM" id="Phobius"/>
    </source>
</evidence>
<dbReference type="Proteomes" id="UP000294555">
    <property type="component" value="Unassembled WGS sequence"/>
</dbReference>
<organism evidence="2 3">
    <name type="scientific">Sodalis ligni</name>
    <dbReference type="NCBI Taxonomy" id="2697027"/>
    <lineage>
        <taxon>Bacteria</taxon>
        <taxon>Pseudomonadati</taxon>
        <taxon>Pseudomonadota</taxon>
        <taxon>Gammaproteobacteria</taxon>
        <taxon>Enterobacterales</taxon>
        <taxon>Bruguierivoracaceae</taxon>
        <taxon>Sodalis</taxon>
    </lineage>
</organism>
<dbReference type="RefSeq" id="WP_132926635.1">
    <property type="nucleotide sequence ID" value="NZ_SJOI01000001.1"/>
</dbReference>
<sequence length="142" mass="16022">MNNEPAMDWNTLVSTVFSKETAIGGVISGLFGIGGYAAIGRRFWSNNSAQIANNNKWSDTLDKQANYIDRLEKALEARDAEIEKKDELIRRYYEDLAATKAELLVIQASQKYLTQKVDELTSINQTMADELSRLRSELGRQT</sequence>